<dbReference type="EnsemblMetazoa" id="PPA35920.1">
    <property type="protein sequence ID" value="PPA35920.1"/>
    <property type="gene ID" value="WBGene00274289"/>
</dbReference>
<protein>
    <submittedName>
        <fullName evidence="1">Uncharacterized protein</fullName>
    </submittedName>
</protein>
<dbReference type="Proteomes" id="UP000005239">
    <property type="component" value="Unassembled WGS sequence"/>
</dbReference>
<sequence>MTVFSCQRFLISEENVACLEKIASNTSIRRLYVQLAGSDAFHRDAKNFELDFLYLRFEDDLIGEQVLVDSYLLDLAKVCRHLIVRRIDNVTPEGLQRLSKMTMDGSAKLREFDVIGKTNGKTCTRFLELIGITFRRGIVYSRREIEKSKGKRGFERIQVIAE</sequence>
<accession>A0A8R1YS93</accession>
<dbReference type="AlphaFoldDB" id="A0A2A6BN91"/>
<gene>
    <name evidence="1" type="primary">WBGene00274289</name>
</gene>
<proteinExistence type="predicted"/>
<evidence type="ECO:0000313" key="2">
    <source>
        <dbReference type="Proteomes" id="UP000005239"/>
    </source>
</evidence>
<reference evidence="1" key="2">
    <citation type="submission" date="2022-06" db="UniProtKB">
        <authorList>
            <consortium name="EnsemblMetazoa"/>
        </authorList>
    </citation>
    <scope>IDENTIFICATION</scope>
    <source>
        <strain evidence="1">PS312</strain>
    </source>
</reference>
<keyword evidence="2" id="KW-1185">Reference proteome</keyword>
<reference evidence="2" key="1">
    <citation type="journal article" date="2008" name="Nat. Genet.">
        <title>The Pristionchus pacificus genome provides a unique perspective on nematode lifestyle and parasitism.</title>
        <authorList>
            <person name="Dieterich C."/>
            <person name="Clifton S.W."/>
            <person name="Schuster L.N."/>
            <person name="Chinwalla A."/>
            <person name="Delehaunty K."/>
            <person name="Dinkelacker I."/>
            <person name="Fulton L."/>
            <person name="Fulton R."/>
            <person name="Godfrey J."/>
            <person name="Minx P."/>
            <person name="Mitreva M."/>
            <person name="Roeseler W."/>
            <person name="Tian H."/>
            <person name="Witte H."/>
            <person name="Yang S.P."/>
            <person name="Wilson R.K."/>
            <person name="Sommer R.J."/>
        </authorList>
    </citation>
    <scope>NUCLEOTIDE SEQUENCE [LARGE SCALE GENOMIC DNA]</scope>
    <source>
        <strain evidence="2">PS312</strain>
    </source>
</reference>
<accession>A0A2A6BN91</accession>
<organism evidence="1 2">
    <name type="scientific">Pristionchus pacificus</name>
    <name type="common">Parasitic nematode worm</name>
    <dbReference type="NCBI Taxonomy" id="54126"/>
    <lineage>
        <taxon>Eukaryota</taxon>
        <taxon>Metazoa</taxon>
        <taxon>Ecdysozoa</taxon>
        <taxon>Nematoda</taxon>
        <taxon>Chromadorea</taxon>
        <taxon>Rhabditida</taxon>
        <taxon>Rhabditina</taxon>
        <taxon>Diplogasteromorpha</taxon>
        <taxon>Diplogasteroidea</taxon>
        <taxon>Neodiplogasteridae</taxon>
        <taxon>Pristionchus</taxon>
    </lineage>
</organism>
<evidence type="ECO:0000313" key="1">
    <source>
        <dbReference type="EnsemblMetazoa" id="PPA35920.1"/>
    </source>
</evidence>
<name>A0A2A6BN91_PRIPA</name>